<protein>
    <submittedName>
        <fullName evidence="4">Response regulator</fullName>
    </submittedName>
</protein>
<dbReference type="InterPro" id="IPR052048">
    <property type="entry name" value="ST_Response_Regulator"/>
</dbReference>
<dbReference type="RefSeq" id="WP_272750206.1">
    <property type="nucleotide sequence ID" value="NZ_JAQQLF010000001.1"/>
</dbReference>
<evidence type="ECO:0000259" key="3">
    <source>
        <dbReference type="PROSITE" id="PS50110"/>
    </source>
</evidence>
<dbReference type="Pfam" id="PF00072">
    <property type="entry name" value="Response_reg"/>
    <property type="match status" value="1"/>
</dbReference>
<dbReference type="InterPro" id="IPR011990">
    <property type="entry name" value="TPR-like_helical_dom_sf"/>
</dbReference>
<evidence type="ECO:0000313" key="5">
    <source>
        <dbReference type="Proteomes" id="UP001219956"/>
    </source>
</evidence>
<dbReference type="PROSITE" id="PS50005">
    <property type="entry name" value="TPR"/>
    <property type="match status" value="1"/>
</dbReference>
<dbReference type="PROSITE" id="PS50110">
    <property type="entry name" value="RESPONSE_REGULATORY"/>
    <property type="match status" value="1"/>
</dbReference>
<feature type="repeat" description="TPR" evidence="2">
    <location>
        <begin position="234"/>
        <end position="267"/>
    </location>
</feature>
<feature type="modified residue" description="4-aspartylphosphate" evidence="1">
    <location>
        <position position="59"/>
    </location>
</feature>
<evidence type="ECO:0000313" key="4">
    <source>
        <dbReference type="EMBL" id="MDC7715709.1"/>
    </source>
</evidence>
<organism evidence="4 5">
    <name type="scientific">Vogesella aquatica</name>
    <dbReference type="NCBI Taxonomy" id="2984206"/>
    <lineage>
        <taxon>Bacteria</taxon>
        <taxon>Pseudomonadati</taxon>
        <taxon>Pseudomonadota</taxon>
        <taxon>Betaproteobacteria</taxon>
        <taxon>Neisseriales</taxon>
        <taxon>Chromobacteriaceae</taxon>
        <taxon>Vogesella</taxon>
    </lineage>
</organism>
<dbReference type="Proteomes" id="UP001219956">
    <property type="component" value="Unassembled WGS sequence"/>
</dbReference>
<evidence type="ECO:0000256" key="2">
    <source>
        <dbReference type="PROSITE-ProRule" id="PRU00339"/>
    </source>
</evidence>
<dbReference type="Gene3D" id="1.25.40.10">
    <property type="entry name" value="Tetratricopeptide repeat domain"/>
    <property type="match status" value="1"/>
</dbReference>
<dbReference type="InterPro" id="IPR011006">
    <property type="entry name" value="CheY-like_superfamily"/>
</dbReference>
<dbReference type="InterPro" id="IPR019734">
    <property type="entry name" value="TPR_rpt"/>
</dbReference>
<dbReference type="EMBL" id="JAQQLF010000001">
    <property type="protein sequence ID" value="MDC7715709.1"/>
    <property type="molecule type" value="Genomic_DNA"/>
</dbReference>
<feature type="domain" description="Response regulatory" evidence="3">
    <location>
        <begin position="9"/>
        <end position="128"/>
    </location>
</feature>
<gene>
    <name evidence="4" type="ORF">PQU95_00555</name>
</gene>
<dbReference type="CDD" id="cd17589">
    <property type="entry name" value="REC_TPR"/>
    <property type="match status" value="1"/>
</dbReference>
<keyword evidence="5" id="KW-1185">Reference proteome</keyword>
<sequence>MNVFSDTTTVLIIDDSLTVRQSLRAMLSNVGVTRSETAANAADGLMRLQKRGFDVVLCDYNLGEGMNGQEMLEQLRSTGSYPLTSVWIMITGERSYERVVAAAEVAPDDYILKPFSSQALFDRMQSAFTRKRFLKPAHLHLMNGREDLAIATMDELVSKAATPVQKLDVLRLLAETHLALEHYNDASKCYSDILDLRVIPWAKMGLARIFKAQDKVAESSELLQDIISEAPHYTDAYDTLAHNLARCGQFTESLEVLEKAVALSPRNFRRLCLTGESALNAGDPAKAALYLEKAVRIGRNNSAFGPDVLIDLLQAHSEAGNAEKMDQVANELNGMLKGEHNVFLLHVCRSMTLLGRKSWMDAQESLKQAAALLLQKQLSWRSGVRFLEAVARLPDDLDGYQGYDWVKQLSLRLVRTHQDVEQLTAMTKKSIVLIRAVHDAYGFLQSTNDEAVSLTKDKKKDAAAKLLYDTASATLNDRLGMNACALLLQLADENSIGLAQELLGWLPAEHERVHGLQATLQKLRHAAAQQEILPD</sequence>
<dbReference type="Pfam" id="PF13432">
    <property type="entry name" value="TPR_16"/>
    <property type="match status" value="1"/>
</dbReference>
<dbReference type="SMART" id="SM00028">
    <property type="entry name" value="TPR"/>
    <property type="match status" value="3"/>
</dbReference>
<dbReference type="SMART" id="SM00448">
    <property type="entry name" value="REC"/>
    <property type="match status" value="1"/>
</dbReference>
<dbReference type="InterPro" id="IPR001789">
    <property type="entry name" value="Sig_transdc_resp-reg_receiver"/>
</dbReference>
<evidence type="ECO:0000256" key="1">
    <source>
        <dbReference type="PROSITE-ProRule" id="PRU00169"/>
    </source>
</evidence>
<dbReference type="PANTHER" id="PTHR43228:SF1">
    <property type="entry name" value="TWO-COMPONENT RESPONSE REGULATOR ARR22"/>
    <property type="match status" value="1"/>
</dbReference>
<keyword evidence="1" id="KW-0597">Phosphoprotein</keyword>
<proteinExistence type="predicted"/>
<dbReference type="Gene3D" id="3.40.50.2300">
    <property type="match status" value="1"/>
</dbReference>
<reference evidence="4 5" key="1">
    <citation type="submission" date="2023-01" db="EMBL/GenBank/DDBJ databases">
        <title>Novel species of the genus Vogesella isolated from rivers.</title>
        <authorList>
            <person name="Lu H."/>
        </authorList>
    </citation>
    <scope>NUCLEOTIDE SEQUENCE [LARGE SCALE GENOMIC DNA]</scope>
    <source>
        <strain evidence="4 5">DC21W</strain>
    </source>
</reference>
<dbReference type="SUPFAM" id="SSF52172">
    <property type="entry name" value="CheY-like"/>
    <property type="match status" value="1"/>
</dbReference>
<name>A0ABT5IT09_9NEIS</name>
<comment type="caution">
    <text evidence="4">The sequence shown here is derived from an EMBL/GenBank/DDBJ whole genome shotgun (WGS) entry which is preliminary data.</text>
</comment>
<dbReference type="SUPFAM" id="SSF48452">
    <property type="entry name" value="TPR-like"/>
    <property type="match status" value="1"/>
</dbReference>
<dbReference type="PANTHER" id="PTHR43228">
    <property type="entry name" value="TWO-COMPONENT RESPONSE REGULATOR"/>
    <property type="match status" value="1"/>
</dbReference>
<accession>A0ABT5IT09</accession>
<keyword evidence="2" id="KW-0802">TPR repeat</keyword>